<dbReference type="Pfam" id="PF00581">
    <property type="entry name" value="Rhodanese"/>
    <property type="match status" value="2"/>
</dbReference>
<keyword evidence="5" id="KW-1185">Reference proteome</keyword>
<dbReference type="Proteomes" id="UP000785679">
    <property type="component" value="Unassembled WGS sequence"/>
</dbReference>
<gene>
    <name evidence="4" type="ORF">FGO68_gene9076</name>
</gene>
<dbReference type="GO" id="GO:0004792">
    <property type="term" value="F:thiosulfate-cyanide sulfurtransferase activity"/>
    <property type="evidence" value="ECO:0007669"/>
    <property type="project" value="TreeGrafter"/>
</dbReference>
<dbReference type="SUPFAM" id="SSF52821">
    <property type="entry name" value="Rhodanese/Cell cycle control phosphatase"/>
    <property type="match status" value="2"/>
</dbReference>
<proteinExistence type="predicted"/>
<dbReference type="CDD" id="cd01449">
    <property type="entry name" value="TST_Repeat_2"/>
    <property type="match status" value="1"/>
</dbReference>
<sequence length="281" mass="31348">MVESKSTPVFIETDQLATLIEGGAKNLRILDSTYYFTPEEGDQVLIYKQKHIPGALFADLRYQSNSALPYPFMIPKPEQFSDFLKLYDILPGKTHVVIYAQLKGEPIWASRLYWVFQAYQVPNVQLLNGGLPKWEAEGRALESTSVEVGKPEDYKVTLKAEAIRYFEDIRQLEKDVAEGKTDIQLLDARGTPSYDKGHIPIAKSVPYVTFLNTDNTVKQPDEIKALLAEKGVDTAKPIVSSCGWGITASFNFAALKHAGVGDVPLYDGSYAEYSARVAEEK</sequence>
<comment type="caution">
    <text evidence="4">The sequence shown here is derived from an EMBL/GenBank/DDBJ whole genome shotgun (WGS) entry which is preliminary data.</text>
</comment>
<evidence type="ECO:0000313" key="4">
    <source>
        <dbReference type="EMBL" id="TNV76826.1"/>
    </source>
</evidence>
<dbReference type="CDD" id="cd01448">
    <property type="entry name" value="TST_Repeat_1"/>
    <property type="match status" value="1"/>
</dbReference>
<name>A0A8J8NME4_HALGN</name>
<keyword evidence="2" id="KW-0677">Repeat</keyword>
<dbReference type="GO" id="GO:0005739">
    <property type="term" value="C:mitochondrion"/>
    <property type="evidence" value="ECO:0007669"/>
    <property type="project" value="TreeGrafter"/>
</dbReference>
<dbReference type="InterPro" id="IPR045078">
    <property type="entry name" value="TST/MPST-like"/>
</dbReference>
<organism evidence="4 5">
    <name type="scientific">Halteria grandinella</name>
    <dbReference type="NCBI Taxonomy" id="5974"/>
    <lineage>
        <taxon>Eukaryota</taxon>
        <taxon>Sar</taxon>
        <taxon>Alveolata</taxon>
        <taxon>Ciliophora</taxon>
        <taxon>Intramacronucleata</taxon>
        <taxon>Spirotrichea</taxon>
        <taxon>Stichotrichia</taxon>
        <taxon>Sporadotrichida</taxon>
        <taxon>Halteriidae</taxon>
        <taxon>Halteria</taxon>
    </lineage>
</organism>
<evidence type="ECO:0000256" key="1">
    <source>
        <dbReference type="ARBA" id="ARBA00022679"/>
    </source>
</evidence>
<accession>A0A8J8NME4</accession>
<dbReference type="Gene3D" id="3.40.250.10">
    <property type="entry name" value="Rhodanese-like domain"/>
    <property type="match status" value="2"/>
</dbReference>
<dbReference type="OrthoDB" id="288459at2759"/>
<evidence type="ECO:0000259" key="3">
    <source>
        <dbReference type="PROSITE" id="PS50206"/>
    </source>
</evidence>
<dbReference type="SMART" id="SM00450">
    <property type="entry name" value="RHOD"/>
    <property type="match status" value="2"/>
</dbReference>
<reference evidence="4" key="1">
    <citation type="submission" date="2019-06" db="EMBL/GenBank/DDBJ databases">
        <authorList>
            <person name="Zheng W."/>
        </authorList>
    </citation>
    <scope>NUCLEOTIDE SEQUENCE</scope>
    <source>
        <strain evidence="4">QDHG01</strain>
    </source>
</reference>
<dbReference type="PANTHER" id="PTHR11364:SF27">
    <property type="entry name" value="SULFURTRANSFERASE"/>
    <property type="match status" value="1"/>
</dbReference>
<dbReference type="PROSITE" id="PS50206">
    <property type="entry name" value="RHODANESE_3"/>
    <property type="match status" value="2"/>
</dbReference>
<evidence type="ECO:0000313" key="5">
    <source>
        <dbReference type="Proteomes" id="UP000785679"/>
    </source>
</evidence>
<feature type="domain" description="Rhodanese" evidence="3">
    <location>
        <begin position="47"/>
        <end position="143"/>
    </location>
</feature>
<dbReference type="InterPro" id="IPR001763">
    <property type="entry name" value="Rhodanese-like_dom"/>
</dbReference>
<feature type="domain" description="Rhodanese" evidence="3">
    <location>
        <begin position="179"/>
        <end position="278"/>
    </location>
</feature>
<dbReference type="EMBL" id="RRYP01012899">
    <property type="protein sequence ID" value="TNV76826.1"/>
    <property type="molecule type" value="Genomic_DNA"/>
</dbReference>
<dbReference type="AlphaFoldDB" id="A0A8J8NME4"/>
<keyword evidence="1" id="KW-0808">Transferase</keyword>
<dbReference type="PANTHER" id="PTHR11364">
    <property type="entry name" value="THIOSULFATE SULFERTANSFERASE"/>
    <property type="match status" value="1"/>
</dbReference>
<protein>
    <recommendedName>
        <fullName evidence="3">Rhodanese domain-containing protein</fullName>
    </recommendedName>
</protein>
<dbReference type="InterPro" id="IPR036873">
    <property type="entry name" value="Rhodanese-like_dom_sf"/>
</dbReference>
<evidence type="ECO:0000256" key="2">
    <source>
        <dbReference type="ARBA" id="ARBA00022737"/>
    </source>
</evidence>